<sequence>MSISLNWTDRGENRRRFLSCLMVAVYLLVVHYTLSHVHTASDENLQSEISWQHPVISLVDDASDNQSTEHRHSSACMLVSQASSPVHFFKAKVLFGSFQNDRPYLFSIHSSTPTKRHTRAPPDYKV</sequence>
<dbReference type="EMBL" id="JOJP01000001">
    <property type="protein sequence ID" value="KEI72016.1"/>
    <property type="molecule type" value="Genomic_DNA"/>
</dbReference>
<name>A0A081KCZ0_9GAMM</name>
<evidence type="ECO:0000313" key="3">
    <source>
        <dbReference type="Proteomes" id="UP000027997"/>
    </source>
</evidence>
<keyword evidence="1" id="KW-0472">Membrane</keyword>
<evidence type="ECO:0000256" key="1">
    <source>
        <dbReference type="SAM" id="Phobius"/>
    </source>
</evidence>
<keyword evidence="1" id="KW-1133">Transmembrane helix</keyword>
<proteinExistence type="predicted"/>
<dbReference type="RefSeq" id="WP_020584422.1">
    <property type="nucleotide sequence ID" value="NZ_JOJP01000001.1"/>
</dbReference>
<reference evidence="2 3" key="1">
    <citation type="submission" date="2014-06" db="EMBL/GenBank/DDBJ databases">
        <title>Whole Genome Sequences of Three Symbiotic Endozoicomonas Bacteria.</title>
        <authorList>
            <person name="Neave M.J."/>
            <person name="Apprill A."/>
            <person name="Voolstra C.R."/>
        </authorList>
    </citation>
    <scope>NUCLEOTIDE SEQUENCE [LARGE SCALE GENOMIC DNA]</scope>
    <source>
        <strain evidence="2 3">DSM 22380</strain>
    </source>
</reference>
<dbReference type="AlphaFoldDB" id="A0A081KCZ0"/>
<gene>
    <name evidence="2" type="ORF">GV64_15950</name>
</gene>
<feature type="transmembrane region" description="Helical" evidence="1">
    <location>
        <begin position="17"/>
        <end position="34"/>
    </location>
</feature>
<keyword evidence="1" id="KW-0812">Transmembrane</keyword>
<protein>
    <submittedName>
        <fullName evidence="2">Uncharacterized protein</fullName>
    </submittedName>
</protein>
<organism evidence="2 3">
    <name type="scientific">Endozoicomonas elysicola</name>
    <dbReference type="NCBI Taxonomy" id="305900"/>
    <lineage>
        <taxon>Bacteria</taxon>
        <taxon>Pseudomonadati</taxon>
        <taxon>Pseudomonadota</taxon>
        <taxon>Gammaproteobacteria</taxon>
        <taxon>Oceanospirillales</taxon>
        <taxon>Endozoicomonadaceae</taxon>
        <taxon>Endozoicomonas</taxon>
    </lineage>
</organism>
<comment type="caution">
    <text evidence="2">The sequence shown here is derived from an EMBL/GenBank/DDBJ whole genome shotgun (WGS) entry which is preliminary data.</text>
</comment>
<dbReference type="Proteomes" id="UP000027997">
    <property type="component" value="Unassembled WGS sequence"/>
</dbReference>
<keyword evidence="3" id="KW-1185">Reference proteome</keyword>
<evidence type="ECO:0000313" key="2">
    <source>
        <dbReference type="EMBL" id="KEI72016.1"/>
    </source>
</evidence>
<accession>A0A081KCZ0</accession>